<reference evidence="7" key="1">
    <citation type="journal article" date="2021" name="mSystems">
        <title>Bacteria and Archaea Synergistically Convert Glycine Betaine to Biogenic Methane in the Formosa Cold Seep of the South China Sea.</title>
        <authorList>
            <person name="Li L."/>
            <person name="Zhang W."/>
            <person name="Zhang S."/>
            <person name="Song L."/>
            <person name="Sun Q."/>
            <person name="Zhang H."/>
            <person name="Xiang H."/>
            <person name="Dong X."/>
        </authorList>
    </citation>
    <scope>NUCLEOTIDE SEQUENCE</scope>
    <source>
        <strain evidence="7">ZWT</strain>
    </source>
</reference>
<accession>A0A9J6P523</accession>
<dbReference type="GO" id="GO:0006508">
    <property type="term" value="P:proteolysis"/>
    <property type="evidence" value="ECO:0007669"/>
    <property type="project" value="UniProtKB-KW"/>
</dbReference>
<dbReference type="PANTHER" id="PTHR39178">
    <property type="entry name" value="HYPOTHETICAL RIBOSOME-ASSOCIATED PROTEIN"/>
    <property type="match status" value="1"/>
</dbReference>
<proteinExistence type="inferred from homology"/>
<dbReference type="GO" id="GO:0042254">
    <property type="term" value="P:ribosome biogenesis"/>
    <property type="evidence" value="ECO:0007669"/>
    <property type="project" value="UniProtKB-KW"/>
</dbReference>
<keyword evidence="4" id="KW-0788">Thiol protease</keyword>
<evidence type="ECO:0000313" key="7">
    <source>
        <dbReference type="EMBL" id="MCM1990736.1"/>
    </source>
</evidence>
<name>A0A9J6P523_9CLOT</name>
<evidence type="ECO:0000256" key="3">
    <source>
        <dbReference type="ARBA" id="ARBA00022801"/>
    </source>
</evidence>
<dbReference type="AlphaFoldDB" id="A0A9J6P523"/>
<evidence type="ECO:0000256" key="6">
    <source>
        <dbReference type="ARBA" id="ARBA00044538"/>
    </source>
</evidence>
<protein>
    <recommendedName>
        <fullName evidence="6">Ribosomal processing cysteine protease Prp</fullName>
    </recommendedName>
</protein>
<keyword evidence="3" id="KW-0378">Hydrolase</keyword>
<dbReference type="RefSeq" id="WP_250859828.1">
    <property type="nucleotide sequence ID" value="NZ_JAGSOJ010000002.1"/>
</dbReference>
<evidence type="ECO:0000313" key="8">
    <source>
        <dbReference type="Proteomes" id="UP001056429"/>
    </source>
</evidence>
<keyword evidence="1" id="KW-0690">Ribosome biogenesis</keyword>
<keyword evidence="8" id="KW-1185">Reference proteome</keyword>
<dbReference type="Pfam" id="PF04327">
    <property type="entry name" value="Peptidase_Prp"/>
    <property type="match status" value="1"/>
</dbReference>
<gene>
    <name evidence="7" type="ORF">KDK92_13475</name>
</gene>
<dbReference type="SUPFAM" id="SSF118010">
    <property type="entry name" value="TM1457-like"/>
    <property type="match status" value="1"/>
</dbReference>
<dbReference type="Gene3D" id="3.30.70.1490">
    <property type="entry name" value="Cysteine protease Prp"/>
    <property type="match status" value="1"/>
</dbReference>
<dbReference type="Proteomes" id="UP001056429">
    <property type="component" value="Unassembled WGS sequence"/>
</dbReference>
<dbReference type="InterPro" id="IPR036764">
    <property type="entry name" value="Peptidase_Prp_sf"/>
</dbReference>
<evidence type="ECO:0000256" key="5">
    <source>
        <dbReference type="ARBA" id="ARBA00044503"/>
    </source>
</evidence>
<dbReference type="GO" id="GO:0008234">
    <property type="term" value="F:cysteine-type peptidase activity"/>
    <property type="evidence" value="ECO:0007669"/>
    <property type="project" value="UniProtKB-KW"/>
</dbReference>
<dbReference type="CDD" id="cd16332">
    <property type="entry name" value="Prp-like"/>
    <property type="match status" value="1"/>
</dbReference>
<sequence>MIRCDFFTKKNLIVGYIIDGHAGYAEHGEDIVCSAVSVLAQSIANGISEVIKIESIIEVEDGFLSLSLRRNSIEEVKQCQVLLETLMINIRDLEKNYSDFIKVIVKEEVQGNVKN</sequence>
<keyword evidence="2 7" id="KW-0645">Protease</keyword>
<evidence type="ECO:0000256" key="1">
    <source>
        <dbReference type="ARBA" id="ARBA00022517"/>
    </source>
</evidence>
<dbReference type="EMBL" id="JAGSOJ010000002">
    <property type="protein sequence ID" value="MCM1990736.1"/>
    <property type="molecule type" value="Genomic_DNA"/>
</dbReference>
<evidence type="ECO:0000256" key="2">
    <source>
        <dbReference type="ARBA" id="ARBA00022670"/>
    </source>
</evidence>
<comment type="similarity">
    <text evidence="5">Belongs to the Prp family.</text>
</comment>
<dbReference type="PANTHER" id="PTHR39178:SF1">
    <property type="entry name" value="RIBOSOMAL-PROCESSING CYSTEINE PROTEASE PRP"/>
    <property type="match status" value="1"/>
</dbReference>
<evidence type="ECO:0000256" key="4">
    <source>
        <dbReference type="ARBA" id="ARBA00022807"/>
    </source>
</evidence>
<organism evidence="7 8">
    <name type="scientific">Oceanirhabdus seepicola</name>
    <dbReference type="NCBI Taxonomy" id="2828781"/>
    <lineage>
        <taxon>Bacteria</taxon>
        <taxon>Bacillati</taxon>
        <taxon>Bacillota</taxon>
        <taxon>Clostridia</taxon>
        <taxon>Eubacteriales</taxon>
        <taxon>Clostridiaceae</taxon>
        <taxon>Oceanirhabdus</taxon>
    </lineage>
</organism>
<dbReference type="InterPro" id="IPR007422">
    <property type="entry name" value="Peptidase_Prp"/>
</dbReference>
<reference evidence="7" key="2">
    <citation type="submission" date="2021-04" db="EMBL/GenBank/DDBJ databases">
        <authorList>
            <person name="Dong X."/>
        </authorList>
    </citation>
    <scope>NUCLEOTIDE SEQUENCE</scope>
    <source>
        <strain evidence="7">ZWT</strain>
    </source>
</reference>
<comment type="caution">
    <text evidence="7">The sequence shown here is derived from an EMBL/GenBank/DDBJ whole genome shotgun (WGS) entry which is preliminary data.</text>
</comment>